<accession>A0A9N9PAW7</accession>
<name>A0A9N9PAW7_9GLOM</name>
<evidence type="ECO:0000313" key="2">
    <source>
        <dbReference type="Proteomes" id="UP000789759"/>
    </source>
</evidence>
<dbReference type="OrthoDB" id="2443711at2759"/>
<feature type="non-terminal residue" evidence="1">
    <location>
        <position position="134"/>
    </location>
</feature>
<comment type="caution">
    <text evidence="1">The sequence shown here is derived from an EMBL/GenBank/DDBJ whole genome shotgun (WGS) entry which is preliminary data.</text>
</comment>
<proteinExistence type="predicted"/>
<dbReference type="Proteomes" id="UP000789759">
    <property type="component" value="Unassembled WGS sequence"/>
</dbReference>
<dbReference type="EMBL" id="CAJVQA010035473">
    <property type="protein sequence ID" value="CAG8807172.1"/>
    <property type="molecule type" value="Genomic_DNA"/>
</dbReference>
<sequence length="134" mass="15604">MIIQNQINDDDLKTYVETRWTNIYECISLIVQLKTCLKEIQENHSKIISLTILTILHDQEQLHHIHTTEVSPKIIANIAESVFKELKEKTLLDDDNIKLSNSSEELYPDEPNLNLKISNIIEDKESEYNVDEIV</sequence>
<gene>
    <name evidence="1" type="ORF">CPELLU_LOCUS18269</name>
</gene>
<keyword evidence="2" id="KW-1185">Reference proteome</keyword>
<reference evidence="1" key="1">
    <citation type="submission" date="2021-06" db="EMBL/GenBank/DDBJ databases">
        <authorList>
            <person name="Kallberg Y."/>
            <person name="Tangrot J."/>
            <person name="Rosling A."/>
        </authorList>
    </citation>
    <scope>NUCLEOTIDE SEQUENCE</scope>
    <source>
        <strain evidence="1">FL966</strain>
    </source>
</reference>
<evidence type="ECO:0000313" key="1">
    <source>
        <dbReference type="EMBL" id="CAG8807172.1"/>
    </source>
</evidence>
<organism evidence="1 2">
    <name type="scientific">Cetraspora pellucida</name>
    <dbReference type="NCBI Taxonomy" id="1433469"/>
    <lineage>
        <taxon>Eukaryota</taxon>
        <taxon>Fungi</taxon>
        <taxon>Fungi incertae sedis</taxon>
        <taxon>Mucoromycota</taxon>
        <taxon>Glomeromycotina</taxon>
        <taxon>Glomeromycetes</taxon>
        <taxon>Diversisporales</taxon>
        <taxon>Gigasporaceae</taxon>
        <taxon>Cetraspora</taxon>
    </lineage>
</organism>
<protein>
    <submittedName>
        <fullName evidence="1">21155_t:CDS:1</fullName>
    </submittedName>
</protein>
<dbReference type="AlphaFoldDB" id="A0A9N9PAW7"/>